<dbReference type="Proteomes" id="UP000826725">
    <property type="component" value="Chromosome"/>
</dbReference>
<evidence type="ECO:0000313" key="6">
    <source>
        <dbReference type="Proteomes" id="UP000826725"/>
    </source>
</evidence>
<dbReference type="EMBL" id="AP024086">
    <property type="protein sequence ID" value="BCL62273.1"/>
    <property type="molecule type" value="Genomic_DNA"/>
</dbReference>
<proteinExistence type="predicted"/>
<sequence>MNRKKVQDPFLILLKKTAKKDRDAFQALYEGTNRQILVYLYRFVQDQNSVEDILVEVYTEVWKNSARFRQQSKVLTWMIGIARNLALKESRKQKYHDDIDTHLEIAGKEVDFDNTNRKEILTRALNCLSPNTGRSLILPFTRNFPIWK</sequence>
<keyword evidence="2" id="KW-0731">Sigma factor</keyword>
<organism evidence="5 6">
    <name type="scientific">Desulfomarina profundi</name>
    <dbReference type="NCBI Taxonomy" id="2772557"/>
    <lineage>
        <taxon>Bacteria</taxon>
        <taxon>Pseudomonadati</taxon>
        <taxon>Thermodesulfobacteriota</taxon>
        <taxon>Desulfobulbia</taxon>
        <taxon>Desulfobulbales</taxon>
        <taxon>Desulfobulbaceae</taxon>
        <taxon>Desulfomarina</taxon>
    </lineage>
</organism>
<dbReference type="PANTHER" id="PTHR43133">
    <property type="entry name" value="RNA POLYMERASE ECF-TYPE SIGMA FACTO"/>
    <property type="match status" value="1"/>
</dbReference>
<reference evidence="5" key="1">
    <citation type="submission" date="2020-09" db="EMBL/GenBank/DDBJ databases">
        <title>Desulfogranum mesoprofundum gen. nov., sp. nov., a novel mesophilic, sulfate-reducing chemolithoautotroph isolated from a deep-sea hydrothermal vent chimney in the Suiyo Seamount.</title>
        <authorList>
            <person name="Hashimoto Y."/>
            <person name="Nakagawa S."/>
        </authorList>
    </citation>
    <scope>NUCLEOTIDE SEQUENCE</scope>
    <source>
        <strain evidence="5">KT2</strain>
    </source>
</reference>
<protein>
    <recommendedName>
        <fullName evidence="4">RNA polymerase sigma-70 region 2 domain-containing protein</fullName>
    </recommendedName>
</protein>
<dbReference type="InterPro" id="IPR039425">
    <property type="entry name" value="RNA_pol_sigma-70-like"/>
</dbReference>
<keyword evidence="6" id="KW-1185">Reference proteome</keyword>
<evidence type="ECO:0000313" key="5">
    <source>
        <dbReference type="EMBL" id="BCL62273.1"/>
    </source>
</evidence>
<evidence type="ECO:0000256" key="3">
    <source>
        <dbReference type="ARBA" id="ARBA00023163"/>
    </source>
</evidence>
<dbReference type="Pfam" id="PF04542">
    <property type="entry name" value="Sigma70_r2"/>
    <property type="match status" value="1"/>
</dbReference>
<accession>A0A8D5FNA7</accession>
<evidence type="ECO:0000259" key="4">
    <source>
        <dbReference type="Pfam" id="PF04542"/>
    </source>
</evidence>
<gene>
    <name evidence="5" type="ORF">DGMP_29660</name>
</gene>
<keyword evidence="3" id="KW-0804">Transcription</keyword>
<evidence type="ECO:0000256" key="1">
    <source>
        <dbReference type="ARBA" id="ARBA00023015"/>
    </source>
</evidence>
<evidence type="ECO:0000256" key="2">
    <source>
        <dbReference type="ARBA" id="ARBA00023082"/>
    </source>
</evidence>
<dbReference type="InterPro" id="IPR007627">
    <property type="entry name" value="RNA_pol_sigma70_r2"/>
</dbReference>
<dbReference type="GO" id="GO:0016987">
    <property type="term" value="F:sigma factor activity"/>
    <property type="evidence" value="ECO:0007669"/>
    <property type="project" value="UniProtKB-KW"/>
</dbReference>
<dbReference type="GO" id="GO:0006352">
    <property type="term" value="P:DNA-templated transcription initiation"/>
    <property type="evidence" value="ECO:0007669"/>
    <property type="project" value="InterPro"/>
</dbReference>
<keyword evidence="1" id="KW-0805">Transcription regulation</keyword>
<name>A0A8D5FNA7_9BACT</name>
<dbReference type="PANTHER" id="PTHR43133:SF32">
    <property type="entry name" value="BLR3042 PROTEIN"/>
    <property type="match status" value="1"/>
</dbReference>
<dbReference type="KEGG" id="dbk:DGMP_29660"/>
<dbReference type="AlphaFoldDB" id="A0A8D5FNA7"/>
<feature type="domain" description="RNA polymerase sigma-70 region 2" evidence="4">
    <location>
        <begin position="28"/>
        <end position="94"/>
    </location>
</feature>
<dbReference type="RefSeq" id="WP_228854646.1">
    <property type="nucleotide sequence ID" value="NZ_AP024086.1"/>
</dbReference>